<feature type="transmembrane region" description="Helical" evidence="2">
    <location>
        <begin position="7"/>
        <end position="24"/>
    </location>
</feature>
<name>A0ABT5DPU4_9BACT</name>
<keyword evidence="2" id="KW-1133">Transmembrane helix</keyword>
<reference evidence="4 5" key="1">
    <citation type="submission" date="2022-11" db="EMBL/GenBank/DDBJ databases">
        <title>Minimal conservation of predation-associated metabolite biosynthetic gene clusters underscores biosynthetic potential of Myxococcota including descriptions for ten novel species: Archangium lansinium sp. nov., Myxococcus landrumus sp. nov., Nannocystis bai.</title>
        <authorList>
            <person name="Ahearne A."/>
            <person name="Stevens C."/>
            <person name="Dowd S."/>
        </authorList>
    </citation>
    <scope>NUCLEOTIDE SEQUENCE [LARGE SCALE GENOMIC DNA]</scope>
    <source>
        <strain evidence="4 5">BB15-2</strain>
    </source>
</reference>
<gene>
    <name evidence="4" type="ORF">POL25_02160</name>
</gene>
<feature type="transmembrane region" description="Helical" evidence="2">
    <location>
        <begin position="30"/>
        <end position="49"/>
    </location>
</feature>
<evidence type="ECO:0000256" key="2">
    <source>
        <dbReference type="SAM" id="Phobius"/>
    </source>
</evidence>
<dbReference type="Proteomes" id="UP001221686">
    <property type="component" value="Unassembled WGS sequence"/>
</dbReference>
<evidence type="ECO:0000313" key="4">
    <source>
        <dbReference type="EMBL" id="MDC0715676.1"/>
    </source>
</evidence>
<keyword evidence="2" id="KW-0812">Transmembrane</keyword>
<feature type="transmembrane region" description="Helical" evidence="2">
    <location>
        <begin position="93"/>
        <end position="113"/>
    </location>
</feature>
<feature type="transmembrane region" description="Helical" evidence="2">
    <location>
        <begin position="61"/>
        <end position="81"/>
    </location>
</feature>
<accession>A0ABT5DPU4</accession>
<keyword evidence="2" id="KW-0472">Membrane</keyword>
<protein>
    <recommendedName>
        <fullName evidence="3">SPW repeat-containing integral membrane domain-containing protein</fullName>
    </recommendedName>
</protein>
<feature type="domain" description="SPW repeat-containing integral membrane" evidence="3">
    <location>
        <begin position="6"/>
        <end position="103"/>
    </location>
</feature>
<feature type="region of interest" description="Disordered" evidence="1">
    <location>
        <begin position="121"/>
        <end position="143"/>
    </location>
</feature>
<comment type="caution">
    <text evidence="4">The sequence shown here is derived from an EMBL/GenBank/DDBJ whole genome shotgun (WGS) entry which is preliminary data.</text>
</comment>
<dbReference type="RefSeq" id="WP_272084101.1">
    <property type="nucleotide sequence ID" value="NZ_JAQNDL010000001.1"/>
</dbReference>
<proteinExistence type="predicted"/>
<evidence type="ECO:0000256" key="1">
    <source>
        <dbReference type="SAM" id="MobiDB-lite"/>
    </source>
</evidence>
<dbReference type="InterPro" id="IPR005530">
    <property type="entry name" value="SPW"/>
</dbReference>
<keyword evidence="5" id="KW-1185">Reference proteome</keyword>
<organism evidence="4 5">
    <name type="scientific">Nannocystis bainbridge</name>
    <dbReference type="NCBI Taxonomy" id="2995303"/>
    <lineage>
        <taxon>Bacteria</taxon>
        <taxon>Pseudomonadati</taxon>
        <taxon>Myxococcota</taxon>
        <taxon>Polyangia</taxon>
        <taxon>Nannocystales</taxon>
        <taxon>Nannocystaceae</taxon>
        <taxon>Nannocystis</taxon>
    </lineage>
</organism>
<sequence length="143" mass="15218">MSPRVHGVLDYLFAALFLLAPSLLDFHDDAAMLSAYVVGGALLSLSLLTRYPLGVLRLVPFPVHGGIEMVAALALVALPWLAGFQNASPERDFFVGTGIVLFGLWATTDYKSAEVDKADARDRQVRTEATATGSRAGNVGRAA</sequence>
<evidence type="ECO:0000313" key="5">
    <source>
        <dbReference type="Proteomes" id="UP001221686"/>
    </source>
</evidence>
<dbReference type="EMBL" id="JAQNDL010000001">
    <property type="protein sequence ID" value="MDC0715676.1"/>
    <property type="molecule type" value="Genomic_DNA"/>
</dbReference>
<evidence type="ECO:0000259" key="3">
    <source>
        <dbReference type="Pfam" id="PF03779"/>
    </source>
</evidence>
<dbReference type="Pfam" id="PF03779">
    <property type="entry name" value="SPW"/>
    <property type="match status" value="1"/>
</dbReference>